<evidence type="ECO:0000313" key="4">
    <source>
        <dbReference type="Proteomes" id="UP001295423"/>
    </source>
</evidence>
<organism evidence="3 4">
    <name type="scientific">Cylindrotheca closterium</name>
    <dbReference type="NCBI Taxonomy" id="2856"/>
    <lineage>
        <taxon>Eukaryota</taxon>
        <taxon>Sar</taxon>
        <taxon>Stramenopiles</taxon>
        <taxon>Ochrophyta</taxon>
        <taxon>Bacillariophyta</taxon>
        <taxon>Bacillariophyceae</taxon>
        <taxon>Bacillariophycidae</taxon>
        <taxon>Bacillariales</taxon>
        <taxon>Bacillariaceae</taxon>
        <taxon>Cylindrotheca</taxon>
    </lineage>
</organism>
<gene>
    <name evidence="3" type="ORF">CYCCA115_LOCUS7922</name>
</gene>
<reference evidence="3" key="1">
    <citation type="submission" date="2023-08" db="EMBL/GenBank/DDBJ databases">
        <authorList>
            <person name="Audoor S."/>
            <person name="Bilcke G."/>
        </authorList>
    </citation>
    <scope>NUCLEOTIDE SEQUENCE</scope>
</reference>
<dbReference type="EMBL" id="CAKOGP040001112">
    <property type="protein sequence ID" value="CAJ1942388.1"/>
    <property type="molecule type" value="Genomic_DNA"/>
</dbReference>
<dbReference type="AlphaFoldDB" id="A0AAD2CQ48"/>
<evidence type="ECO:0000256" key="1">
    <source>
        <dbReference type="ARBA" id="ARBA00008936"/>
    </source>
</evidence>
<dbReference type="GO" id="GO:0005524">
    <property type="term" value="F:ATP binding"/>
    <property type="evidence" value="ECO:0007669"/>
    <property type="project" value="InterPro"/>
</dbReference>
<comment type="similarity">
    <text evidence="1">Belongs to the ATPase alpha/beta chains family.</text>
</comment>
<sequence>MILVLSRLVQKLPLRPKLTSIPTNSMKIHSLALAGAFVQASAWMPNIASKHNTLLSIVHQKRTTHQSPVQKVQSQLHSTFTPEGIELPTPLVPTGNTIADGTVVSIFRGGFAAIRIKDDIDEAYATPQVVDTTGKLPKSFKMNSLGGDLIGHQVVFNSGQTGVIVTHRPPIVFVYTGDDEIQTMDGSVEILDSLAKVSVPDDLRSVDCFGTSLLGKSSSQKGAAADAETKQRAIFSPIPQVKDIKLINSPLITGVTMFDALAPIGKGQNMLLIGDDVEDMRGYVCDFLSIQAKRTRCVYASTQDNDKALEMLQKFGLQDDVITVSRTSGADSDKISQAAEATMVAATACSIAESFALEKGEDTLVIVDNIDQHKKLWDATTRVLVDVFGIESVVKSDRDGGASSEMRAFFSSLIQRSAAFKVKRGGGSVTLLLLTTIPRLSVDDDSREFTADDFKDSPAKIKDRIQLLTDKKVPLTTATLRKIQIPIPSDSEGMRRLSLQHVDDLISMSDGQIWLDEELKKSGRQPPMDFQRSVTRIGIGADTESRADAAAIRRVVEGLRLDLSQAEHMEGAEMGAKSSVKQVKSAKSWLLAMHQPPLSHSRSLSESIVVLLAASKGHLGDFIDKGYGAGTKEGEDLIANLVSHVKANAVNAMEEIDSTQDLTPESTKEIENAIKGFLSSSL</sequence>
<dbReference type="GO" id="GO:0046933">
    <property type="term" value="F:proton-transporting ATP synthase activity, rotational mechanism"/>
    <property type="evidence" value="ECO:0007669"/>
    <property type="project" value="InterPro"/>
</dbReference>
<dbReference type="Proteomes" id="UP001295423">
    <property type="component" value="Unassembled WGS sequence"/>
</dbReference>
<accession>A0AAD2CQ48</accession>
<dbReference type="GO" id="GO:0043531">
    <property type="term" value="F:ADP binding"/>
    <property type="evidence" value="ECO:0007669"/>
    <property type="project" value="TreeGrafter"/>
</dbReference>
<dbReference type="Gene3D" id="3.40.50.300">
    <property type="entry name" value="P-loop containing nucleotide triphosphate hydrolases"/>
    <property type="match status" value="1"/>
</dbReference>
<dbReference type="GO" id="GO:0045259">
    <property type="term" value="C:proton-transporting ATP synthase complex"/>
    <property type="evidence" value="ECO:0007669"/>
    <property type="project" value="InterPro"/>
</dbReference>
<dbReference type="InterPro" id="IPR038376">
    <property type="entry name" value="ATP_synth_asu_C_sf"/>
</dbReference>
<evidence type="ECO:0000313" key="3">
    <source>
        <dbReference type="EMBL" id="CAJ1942388.1"/>
    </source>
</evidence>
<dbReference type="Gene3D" id="1.20.150.20">
    <property type="entry name" value="ATP synthase alpha/beta chain, C-terminal domain"/>
    <property type="match status" value="1"/>
</dbReference>
<proteinExistence type="inferred from homology"/>
<dbReference type="InterPro" id="IPR027417">
    <property type="entry name" value="P-loop_NTPase"/>
</dbReference>
<feature type="domain" description="ATPase F1/V1/A1 complex alpha/beta subunit nucleotide-binding" evidence="2">
    <location>
        <begin position="254"/>
        <end position="435"/>
    </location>
</feature>
<dbReference type="PANTHER" id="PTHR48082:SF2">
    <property type="entry name" value="ATP SYNTHASE SUBUNIT ALPHA, MITOCHONDRIAL"/>
    <property type="match status" value="1"/>
</dbReference>
<dbReference type="SUPFAM" id="SSF52540">
    <property type="entry name" value="P-loop containing nucleoside triphosphate hydrolases"/>
    <property type="match status" value="1"/>
</dbReference>
<evidence type="ECO:0000259" key="2">
    <source>
        <dbReference type="Pfam" id="PF00006"/>
    </source>
</evidence>
<dbReference type="InterPro" id="IPR000194">
    <property type="entry name" value="ATPase_F1/V1/A1_a/bsu_nucl-bd"/>
</dbReference>
<dbReference type="PANTHER" id="PTHR48082">
    <property type="entry name" value="ATP SYNTHASE SUBUNIT ALPHA, MITOCHONDRIAL"/>
    <property type="match status" value="1"/>
</dbReference>
<comment type="caution">
    <text evidence="3">The sequence shown here is derived from an EMBL/GenBank/DDBJ whole genome shotgun (WGS) entry which is preliminary data.</text>
</comment>
<dbReference type="Pfam" id="PF00006">
    <property type="entry name" value="ATP-synt_ab"/>
    <property type="match status" value="1"/>
</dbReference>
<keyword evidence="4" id="KW-1185">Reference proteome</keyword>
<protein>
    <recommendedName>
        <fullName evidence="2">ATPase F1/V1/A1 complex alpha/beta subunit nucleotide-binding domain-containing protein</fullName>
    </recommendedName>
</protein>
<dbReference type="InterPro" id="IPR005294">
    <property type="entry name" value="ATP_synth_F1_asu"/>
</dbReference>
<name>A0AAD2CQ48_9STRA</name>